<dbReference type="GO" id="GO:0005829">
    <property type="term" value="C:cytosol"/>
    <property type="evidence" value="ECO:0007669"/>
    <property type="project" value="TreeGrafter"/>
</dbReference>
<feature type="domain" description="Glutamine amidotransferase" evidence="2">
    <location>
        <begin position="3"/>
        <end position="182"/>
    </location>
</feature>
<name>G5JGQ2_9STAP</name>
<evidence type="ECO:0000313" key="4">
    <source>
        <dbReference type="Proteomes" id="UP000005413"/>
    </source>
</evidence>
<dbReference type="EMBL" id="AEUN01000192">
    <property type="protein sequence ID" value="EHJ08627.1"/>
    <property type="molecule type" value="Genomic_DNA"/>
</dbReference>
<dbReference type="InterPro" id="IPR017926">
    <property type="entry name" value="GATASE"/>
</dbReference>
<dbReference type="AlphaFoldDB" id="G5JGQ2"/>
<gene>
    <name evidence="3" type="ORF">SS7213T_03125</name>
</gene>
<dbReference type="OrthoDB" id="9804328at2"/>
<keyword evidence="1" id="KW-0315">Glutamine amidotransferase</keyword>
<dbReference type="PRINTS" id="PR00099">
    <property type="entry name" value="CPSGATASE"/>
</dbReference>
<comment type="caution">
    <text evidence="3">The sequence shown here is derived from an EMBL/GenBank/DDBJ whole genome shotgun (WGS) entry which is preliminary data.</text>
</comment>
<dbReference type="InterPro" id="IPR029062">
    <property type="entry name" value="Class_I_gatase-like"/>
</dbReference>
<dbReference type="Gene3D" id="3.40.50.880">
    <property type="match status" value="1"/>
</dbReference>
<dbReference type="PRINTS" id="PR00097">
    <property type="entry name" value="ANTSNTHASEII"/>
</dbReference>
<dbReference type="PROSITE" id="PS51273">
    <property type="entry name" value="GATASE_TYPE_1"/>
    <property type="match status" value="1"/>
</dbReference>
<dbReference type="SUPFAM" id="SSF52317">
    <property type="entry name" value="Class I glutamine amidotransferase-like"/>
    <property type="match status" value="1"/>
</dbReference>
<dbReference type="GO" id="GO:0000162">
    <property type="term" value="P:L-tryptophan biosynthetic process"/>
    <property type="evidence" value="ECO:0007669"/>
    <property type="project" value="TreeGrafter"/>
</dbReference>
<organism evidence="3 4">
    <name type="scientific">Staphylococcus simiae CCM 7213 = CCUG 51256</name>
    <dbReference type="NCBI Taxonomy" id="911238"/>
    <lineage>
        <taxon>Bacteria</taxon>
        <taxon>Bacillati</taxon>
        <taxon>Bacillota</taxon>
        <taxon>Bacilli</taxon>
        <taxon>Bacillales</taxon>
        <taxon>Staphylococcaceae</taxon>
        <taxon>Staphylococcus</taxon>
    </lineage>
</organism>
<protein>
    <submittedName>
        <fullName evidence="3">Anthranilate synthase component II</fullName>
    </submittedName>
</protein>
<dbReference type="RefSeq" id="WP_002462454.1">
    <property type="nucleotide sequence ID" value="NZ_AEUN01000192.1"/>
</dbReference>
<evidence type="ECO:0000259" key="2">
    <source>
        <dbReference type="Pfam" id="PF00117"/>
    </source>
</evidence>
<dbReference type="CDD" id="cd01743">
    <property type="entry name" value="GATase1_Anthranilate_Synthase"/>
    <property type="match status" value="1"/>
</dbReference>
<keyword evidence="4" id="KW-1185">Reference proteome</keyword>
<dbReference type="Pfam" id="PF00117">
    <property type="entry name" value="GATase"/>
    <property type="match status" value="1"/>
</dbReference>
<dbReference type="PANTHER" id="PTHR43418">
    <property type="entry name" value="MULTIFUNCTIONAL TRYPTOPHAN BIOSYNTHESIS PROTEIN-RELATED"/>
    <property type="match status" value="1"/>
</dbReference>
<dbReference type="InterPro" id="IPR006221">
    <property type="entry name" value="TrpG/PapA_dom"/>
</dbReference>
<reference evidence="3 4" key="1">
    <citation type="journal article" date="2012" name="BMC Genomics">
        <title>Comparative genomic analysis of the genus Staphylococcus including Staphylococcus aureus and its newly described sister species Staphylococcus simiae.</title>
        <authorList>
            <person name="Suzuki H."/>
            <person name="Lefebure T."/>
            <person name="Pavinski Bitar P."/>
            <person name="Stanhope M.J."/>
        </authorList>
    </citation>
    <scope>NUCLEOTIDE SEQUENCE [LARGE SCALE GENOMIC DNA]</scope>
    <source>
        <strain evidence="3 4">CCM 7213</strain>
    </source>
</reference>
<proteinExistence type="predicted"/>
<accession>G5JGQ2</accession>
<evidence type="ECO:0000313" key="3">
    <source>
        <dbReference type="EMBL" id="EHJ08627.1"/>
    </source>
</evidence>
<dbReference type="PRINTS" id="PR00096">
    <property type="entry name" value="GATASE"/>
</dbReference>
<sequence length="191" mass="21881">MILIIDNYDSFTYNLVDIVAKVSDVTVLYPDDNEVLNQQVDGVIISPGPGHPLDNDQLIKIINTYQHKPILGICLGAQALTCFYDGEVIQGQKVMHGKVDILNRHKLHQSVLYHNLPQQFNIMRYHSLISNKNNFPQCLVITGETQDCIQSYEHEHLPHFGIQYHPESFATEYGEQIITNFINFVKERDNS</sequence>
<dbReference type="InterPro" id="IPR050472">
    <property type="entry name" value="Anth_synth/Amidotransfase"/>
</dbReference>
<dbReference type="PANTHER" id="PTHR43418:SF4">
    <property type="entry name" value="MULTIFUNCTIONAL TRYPTOPHAN BIOSYNTHESIS PROTEIN"/>
    <property type="match status" value="1"/>
</dbReference>
<dbReference type="PATRIC" id="fig|911238.3.peg.533"/>
<dbReference type="GO" id="GO:0004049">
    <property type="term" value="F:anthranilate synthase activity"/>
    <property type="evidence" value="ECO:0007669"/>
    <property type="project" value="TreeGrafter"/>
</dbReference>
<dbReference type="NCBIfam" id="TIGR00566">
    <property type="entry name" value="trpG_papA"/>
    <property type="match status" value="1"/>
</dbReference>
<dbReference type="Proteomes" id="UP000005413">
    <property type="component" value="Unassembled WGS sequence"/>
</dbReference>
<evidence type="ECO:0000256" key="1">
    <source>
        <dbReference type="ARBA" id="ARBA00022962"/>
    </source>
</evidence>